<name>A0A9N7VN74_PLEPL</name>
<keyword evidence="2" id="KW-1185">Reference proteome</keyword>
<protein>
    <submittedName>
        <fullName evidence="1">Uncharacterized protein</fullName>
    </submittedName>
</protein>
<comment type="caution">
    <text evidence="1">The sequence shown here is derived from an EMBL/GenBank/DDBJ whole genome shotgun (WGS) entry which is preliminary data.</text>
</comment>
<gene>
    <name evidence="1" type="ORF">PLEPLA_LOCUS41177</name>
</gene>
<sequence>MHNTGKRPFKFNSLSEQNQKQGFGSSWLLPPPPCCSVLPEDLDVYSAQWTKAEGDVVVICVVKPTFDCAVLLLTLHPSQLLIHSQQELLNSEESLCQDESPEAPDPQPAGCYLSAFDTKAIT</sequence>
<dbReference type="Proteomes" id="UP001153269">
    <property type="component" value="Unassembled WGS sequence"/>
</dbReference>
<dbReference type="EMBL" id="CADEAL010004169">
    <property type="protein sequence ID" value="CAB1453424.1"/>
    <property type="molecule type" value="Genomic_DNA"/>
</dbReference>
<organism evidence="1 2">
    <name type="scientific">Pleuronectes platessa</name>
    <name type="common">European plaice</name>
    <dbReference type="NCBI Taxonomy" id="8262"/>
    <lineage>
        <taxon>Eukaryota</taxon>
        <taxon>Metazoa</taxon>
        <taxon>Chordata</taxon>
        <taxon>Craniata</taxon>
        <taxon>Vertebrata</taxon>
        <taxon>Euteleostomi</taxon>
        <taxon>Actinopterygii</taxon>
        <taxon>Neopterygii</taxon>
        <taxon>Teleostei</taxon>
        <taxon>Neoteleostei</taxon>
        <taxon>Acanthomorphata</taxon>
        <taxon>Carangaria</taxon>
        <taxon>Pleuronectiformes</taxon>
        <taxon>Pleuronectoidei</taxon>
        <taxon>Pleuronectidae</taxon>
        <taxon>Pleuronectes</taxon>
    </lineage>
</organism>
<accession>A0A9N7VN74</accession>
<evidence type="ECO:0000313" key="1">
    <source>
        <dbReference type="EMBL" id="CAB1453424.1"/>
    </source>
</evidence>
<reference evidence="1" key="1">
    <citation type="submission" date="2020-03" db="EMBL/GenBank/DDBJ databases">
        <authorList>
            <person name="Weist P."/>
        </authorList>
    </citation>
    <scope>NUCLEOTIDE SEQUENCE</scope>
</reference>
<dbReference type="AlphaFoldDB" id="A0A9N7VN74"/>
<proteinExistence type="predicted"/>
<evidence type="ECO:0000313" key="2">
    <source>
        <dbReference type="Proteomes" id="UP001153269"/>
    </source>
</evidence>